<comment type="similarity">
    <text evidence="2">Belongs to the MAK10 family.</text>
</comment>
<dbReference type="InterPro" id="IPR057983">
    <property type="entry name" value="NAA35-like_N"/>
</dbReference>
<proteinExistence type="inferred from homology"/>
<evidence type="ECO:0000256" key="1">
    <source>
        <dbReference type="ARBA" id="ARBA00004496"/>
    </source>
</evidence>
<evidence type="ECO:0008006" key="9">
    <source>
        <dbReference type="Google" id="ProtNLM"/>
    </source>
</evidence>
<dbReference type="Pfam" id="PF25789">
    <property type="entry name" value="TPR_NAA35"/>
    <property type="match status" value="1"/>
</dbReference>
<organism evidence="7 8">
    <name type="scientific">Cylindrotheca closterium</name>
    <dbReference type="NCBI Taxonomy" id="2856"/>
    <lineage>
        <taxon>Eukaryota</taxon>
        <taxon>Sar</taxon>
        <taxon>Stramenopiles</taxon>
        <taxon>Ochrophyta</taxon>
        <taxon>Bacillariophyta</taxon>
        <taxon>Bacillariophyceae</taxon>
        <taxon>Bacillariophycidae</taxon>
        <taxon>Bacillariales</taxon>
        <taxon>Bacillariaceae</taxon>
        <taxon>Cylindrotheca</taxon>
    </lineage>
</organism>
<evidence type="ECO:0000313" key="7">
    <source>
        <dbReference type="EMBL" id="CAJ1969280.1"/>
    </source>
</evidence>
<evidence type="ECO:0000256" key="2">
    <source>
        <dbReference type="ARBA" id="ARBA00006289"/>
    </source>
</evidence>
<evidence type="ECO:0000256" key="4">
    <source>
        <dbReference type="SAM" id="Coils"/>
    </source>
</evidence>
<evidence type="ECO:0000256" key="3">
    <source>
        <dbReference type="ARBA" id="ARBA00022490"/>
    </source>
</evidence>
<dbReference type="Pfam" id="PF04112">
    <property type="entry name" value="Mak10"/>
    <property type="match status" value="1"/>
</dbReference>
<accession>A0AAD2PY02</accession>
<feature type="domain" description="NAA35-like TPR repeats" evidence="6">
    <location>
        <begin position="367"/>
        <end position="757"/>
    </location>
</feature>
<comment type="subcellular location">
    <subcellularLocation>
        <location evidence="1">Cytoplasm</location>
    </subcellularLocation>
</comment>
<feature type="domain" description="NAA35-like N-terminal" evidence="5">
    <location>
        <begin position="42"/>
        <end position="225"/>
    </location>
</feature>
<dbReference type="PANTHER" id="PTHR21373">
    <property type="entry name" value="GLUCOSE REPRESSIBLE PROTEIN MAK10"/>
    <property type="match status" value="1"/>
</dbReference>
<protein>
    <recommendedName>
        <fullName evidence="9">N-alpha-acetyltransferase 35, NatC auxiliary subunit</fullName>
    </recommendedName>
</protein>
<dbReference type="Proteomes" id="UP001295423">
    <property type="component" value="Unassembled WGS sequence"/>
</dbReference>
<keyword evidence="4" id="KW-0175">Coiled coil</keyword>
<keyword evidence="3" id="KW-0963">Cytoplasm</keyword>
<evidence type="ECO:0000259" key="6">
    <source>
        <dbReference type="Pfam" id="PF25789"/>
    </source>
</evidence>
<comment type="caution">
    <text evidence="7">The sequence shown here is derived from an EMBL/GenBank/DDBJ whole genome shotgun (WGS) entry which is preliminary data.</text>
</comment>
<reference evidence="7" key="1">
    <citation type="submission" date="2023-08" db="EMBL/GenBank/DDBJ databases">
        <authorList>
            <person name="Audoor S."/>
            <person name="Bilcke G."/>
        </authorList>
    </citation>
    <scope>NUCLEOTIDE SEQUENCE</scope>
</reference>
<dbReference type="GO" id="GO:0031417">
    <property type="term" value="C:NatC complex"/>
    <property type="evidence" value="ECO:0007669"/>
    <property type="project" value="InterPro"/>
</dbReference>
<evidence type="ECO:0000313" key="8">
    <source>
        <dbReference type="Proteomes" id="UP001295423"/>
    </source>
</evidence>
<keyword evidence="8" id="KW-1185">Reference proteome</keyword>
<gene>
    <name evidence="7" type="ORF">CYCCA115_LOCUS23626</name>
</gene>
<feature type="coiled-coil region" evidence="4">
    <location>
        <begin position="549"/>
        <end position="576"/>
    </location>
</feature>
<dbReference type="InterPro" id="IPR057982">
    <property type="entry name" value="TPR_NAA35"/>
</dbReference>
<dbReference type="PANTHER" id="PTHR21373:SF0">
    <property type="entry name" value="N-ALPHA-ACETYLTRANSFERASE 35, NATC AUXILIARY SUBUNIT"/>
    <property type="match status" value="1"/>
</dbReference>
<dbReference type="AlphaFoldDB" id="A0AAD2PY02"/>
<evidence type="ECO:0000259" key="5">
    <source>
        <dbReference type="Pfam" id="PF04112"/>
    </source>
</evidence>
<dbReference type="EMBL" id="CAKOGP040002424">
    <property type="protein sequence ID" value="CAJ1969280.1"/>
    <property type="molecule type" value="Genomic_DNA"/>
</dbReference>
<sequence>MSDTSSDDMDEIPEEAEKEMVDITTILDDAAKSLTVSNPMLCNTDRFNLQDAMAALEVMDPKMDCCEIPISEVAPFGVKVDDNNDRLVFPRPVPTGLDDAVDPLPWDGLTNLDAAHILVENMIRLESLLGGASVVESTYTCLYAHKPVVTDMKQRLIGPVSNDDGKEKQSMKGTLAQNVVYASTLIILELTDSIRSIILNADIYEEEDFTVSTYSIDVFNDRDEGSVVNIVANTLEYMVSEVDDKDKDEVDVIAQLLKYKLDLLAMCTTMARLNGGNVRQAIEKVQRMAKQSLQALEKLCPTIERLEKRKPDSAKTTIRRVFDSHVNRPLVGNAPVRAIRFQTLPDTMSFFVKFTRDLDWALCRMLLKGDSLDRIRRMLFVISVSELNILIQSLVVLNLYFDEKIFGQHPLPALITKSMQRQFHLPDTIFNNQYSGAFITRMAKPMYDILKVMVLNRQRQRAYIDAVMLIDWTTLIQEAQLVDSALKQENPGAAPYFTLYALTISIFLMDHTVALGLELDLFCSEYEIAVVYWYRDYLLSSLITQLSTIRQLKNAHKAAEAQMAEAKSKIQRGKKKGGKHNKKAANTVALPTAEDIEDDYEFLLMNLRRGLCRGTVRFMAAVNQAGLIKEIDFEFTSKEKIFEKRFEAFQVMPQPPPLTYADYKQGSDFSSVDQKELLNSASECFKTSKTMVDKLESQLKVIDSDFVSASENDLRQLAKICVGNTIYLAKLTQMVAENGKSSGGLAIDMETSVQFCTIKIT</sequence>
<dbReference type="InterPro" id="IPR007244">
    <property type="entry name" value="Naa35_N"/>
</dbReference>
<name>A0AAD2PY02_9STRA</name>